<dbReference type="EMBL" id="CAJFCV020000003">
    <property type="protein sequence ID" value="CAG9104491.1"/>
    <property type="molecule type" value="Genomic_DNA"/>
</dbReference>
<dbReference type="Gene3D" id="1.20.120.1100">
    <property type="match status" value="1"/>
</dbReference>
<dbReference type="Proteomes" id="UP000095284">
    <property type="component" value="Unplaced"/>
</dbReference>
<keyword evidence="5" id="KW-1185">Reference proteome</keyword>
<protein>
    <submittedName>
        <fullName evidence="2">(pine wood nematode) hypothetical protein</fullName>
    </submittedName>
</protein>
<gene>
    <name evidence="2" type="ORF">BXYJ_LOCUS5622</name>
</gene>
<dbReference type="AlphaFoldDB" id="A0A1I7RQF5"/>
<evidence type="ECO:0000256" key="1">
    <source>
        <dbReference type="SAM" id="SignalP"/>
    </source>
</evidence>
<keyword evidence="1" id="KW-0732">Signal</keyword>
<name>A0A1I7RQF5_BURXY</name>
<reference evidence="6" key="1">
    <citation type="submission" date="2016-11" db="UniProtKB">
        <authorList>
            <consortium name="WormBaseParasite"/>
        </authorList>
    </citation>
    <scope>IDENTIFICATION</scope>
</reference>
<organism evidence="4 6">
    <name type="scientific">Bursaphelenchus xylophilus</name>
    <name type="common">Pinewood nematode worm</name>
    <name type="synonym">Aphelenchoides xylophilus</name>
    <dbReference type="NCBI Taxonomy" id="6326"/>
    <lineage>
        <taxon>Eukaryota</taxon>
        <taxon>Metazoa</taxon>
        <taxon>Ecdysozoa</taxon>
        <taxon>Nematoda</taxon>
        <taxon>Chromadorea</taxon>
        <taxon>Rhabditida</taxon>
        <taxon>Tylenchina</taxon>
        <taxon>Tylenchomorpha</taxon>
        <taxon>Aphelenchoidea</taxon>
        <taxon>Aphelenchoididae</taxon>
        <taxon>Bursaphelenchus</taxon>
    </lineage>
</organism>
<evidence type="ECO:0000313" key="4">
    <source>
        <dbReference type="Proteomes" id="UP000095284"/>
    </source>
</evidence>
<dbReference type="OrthoDB" id="5824317at2759"/>
<evidence type="ECO:0000313" key="5">
    <source>
        <dbReference type="Proteomes" id="UP000659654"/>
    </source>
</evidence>
<reference evidence="3" key="2">
    <citation type="submission" date="2020-08" db="EMBL/GenBank/DDBJ databases">
        <authorList>
            <person name="Kikuchi T."/>
        </authorList>
    </citation>
    <scope>NUCLEOTIDE SEQUENCE</scope>
    <source>
        <strain evidence="2">Ka4C1</strain>
    </source>
</reference>
<dbReference type="WBParaSite" id="BXY_0294800.1">
    <property type="protein sequence ID" value="BXY_0294800.1"/>
    <property type="gene ID" value="BXY_0294800"/>
</dbReference>
<dbReference type="SMR" id="A0A1I7RQF5"/>
<dbReference type="EMBL" id="CAJFDI010000003">
    <property type="protein sequence ID" value="CAD5219325.1"/>
    <property type="molecule type" value="Genomic_DNA"/>
</dbReference>
<dbReference type="Proteomes" id="UP000659654">
    <property type="component" value="Unassembled WGS sequence"/>
</dbReference>
<accession>A0A1I7RQF5</accession>
<feature type="signal peptide" evidence="1">
    <location>
        <begin position="1"/>
        <end position="20"/>
    </location>
</feature>
<sequence length="181" mass="19661">MSSAFRRIVLALALTVSIQAHGPPGIQTKPEGDSLLEQLSPKLQGLLPDPLKSLLAQIPLPELSGLKEIAPQLPQLTEFSKLEELLQSKSPTILSLAKQLFQQAKDALEAKKAQLSPDSLQFFADLLGINKESLKKYIQLILGLKPEVKENLKITFPEIAELLKSPAADKSIPLIINATSA</sequence>
<evidence type="ECO:0000313" key="6">
    <source>
        <dbReference type="WBParaSite" id="BXY_0294800.1"/>
    </source>
</evidence>
<evidence type="ECO:0000313" key="2">
    <source>
        <dbReference type="EMBL" id="CAD5219325.1"/>
    </source>
</evidence>
<evidence type="ECO:0000313" key="3">
    <source>
        <dbReference type="EMBL" id="CAG9104491.1"/>
    </source>
</evidence>
<proteinExistence type="predicted"/>
<dbReference type="Proteomes" id="UP000582659">
    <property type="component" value="Unassembled WGS sequence"/>
</dbReference>
<feature type="chain" id="PRO_5036021901" evidence="1">
    <location>
        <begin position="21"/>
        <end position="181"/>
    </location>
</feature>